<evidence type="ECO:0000313" key="2">
    <source>
        <dbReference type="Proteomes" id="UP000789920"/>
    </source>
</evidence>
<feature type="non-terminal residue" evidence="1">
    <location>
        <position position="40"/>
    </location>
</feature>
<protein>
    <submittedName>
        <fullName evidence="1">4716_t:CDS:1</fullName>
    </submittedName>
</protein>
<accession>A0ACA9SS64</accession>
<name>A0ACA9SS64_9GLOM</name>
<organism evidence="1 2">
    <name type="scientific">Racocetra persica</name>
    <dbReference type="NCBI Taxonomy" id="160502"/>
    <lineage>
        <taxon>Eukaryota</taxon>
        <taxon>Fungi</taxon>
        <taxon>Fungi incertae sedis</taxon>
        <taxon>Mucoromycota</taxon>
        <taxon>Glomeromycotina</taxon>
        <taxon>Glomeromycetes</taxon>
        <taxon>Diversisporales</taxon>
        <taxon>Gigasporaceae</taxon>
        <taxon>Racocetra</taxon>
    </lineage>
</organism>
<evidence type="ECO:0000313" key="1">
    <source>
        <dbReference type="EMBL" id="CAG8847587.1"/>
    </source>
</evidence>
<reference evidence="1" key="1">
    <citation type="submission" date="2021-06" db="EMBL/GenBank/DDBJ databases">
        <authorList>
            <person name="Kallberg Y."/>
            <person name="Tangrot J."/>
            <person name="Rosling A."/>
        </authorList>
    </citation>
    <scope>NUCLEOTIDE SEQUENCE</scope>
    <source>
        <strain evidence="1">MA461A</strain>
    </source>
</reference>
<dbReference type="Proteomes" id="UP000789920">
    <property type="component" value="Unassembled WGS sequence"/>
</dbReference>
<gene>
    <name evidence="1" type="ORF">RPERSI_LOCUS34707</name>
</gene>
<sequence>MPRPTSHQKKAIKAYEAKVYKHSADNSEAENSDDIGNLSI</sequence>
<dbReference type="EMBL" id="CAJVQC010156682">
    <property type="protein sequence ID" value="CAG8847587.1"/>
    <property type="molecule type" value="Genomic_DNA"/>
</dbReference>
<proteinExistence type="predicted"/>
<comment type="caution">
    <text evidence="1">The sequence shown here is derived from an EMBL/GenBank/DDBJ whole genome shotgun (WGS) entry which is preliminary data.</text>
</comment>
<keyword evidence="2" id="KW-1185">Reference proteome</keyword>